<evidence type="ECO:0000313" key="1">
    <source>
        <dbReference type="EMBL" id="MBC6445929.1"/>
    </source>
</evidence>
<dbReference type="RefSeq" id="WP_187217988.1">
    <property type="nucleotide sequence ID" value="NZ_JABVED010000001.1"/>
</dbReference>
<keyword evidence="2" id="KW-1185">Reference proteome</keyword>
<accession>A0ABR7KZW9</accession>
<gene>
    <name evidence="1" type="ORF">GPZ80_01930</name>
</gene>
<evidence type="ECO:0000313" key="2">
    <source>
        <dbReference type="Proteomes" id="UP000734823"/>
    </source>
</evidence>
<proteinExistence type="predicted"/>
<dbReference type="Proteomes" id="UP000734823">
    <property type="component" value="Unassembled WGS sequence"/>
</dbReference>
<organism evidence="1 2">
    <name type="scientific">Actinokineospora xionganensis</name>
    <dbReference type="NCBI Taxonomy" id="2684470"/>
    <lineage>
        <taxon>Bacteria</taxon>
        <taxon>Bacillati</taxon>
        <taxon>Actinomycetota</taxon>
        <taxon>Actinomycetes</taxon>
        <taxon>Pseudonocardiales</taxon>
        <taxon>Pseudonocardiaceae</taxon>
        <taxon>Actinokineospora</taxon>
    </lineage>
</organism>
<dbReference type="EMBL" id="JABVED010000001">
    <property type="protein sequence ID" value="MBC6445929.1"/>
    <property type="molecule type" value="Genomic_DNA"/>
</dbReference>
<name>A0ABR7KZW9_9PSEU</name>
<reference evidence="1 2" key="1">
    <citation type="submission" date="2020-06" db="EMBL/GenBank/DDBJ databases">
        <title>Actinokineospora xiongansis sp. nov., isolated from soil of Baiyangdian.</title>
        <authorList>
            <person name="Zhang X."/>
        </authorList>
    </citation>
    <scope>NUCLEOTIDE SEQUENCE [LARGE SCALE GENOMIC DNA]</scope>
    <source>
        <strain evidence="1 2">HBU206404</strain>
    </source>
</reference>
<comment type="caution">
    <text evidence="1">The sequence shown here is derived from an EMBL/GenBank/DDBJ whole genome shotgun (WGS) entry which is preliminary data.</text>
</comment>
<evidence type="ECO:0008006" key="3">
    <source>
        <dbReference type="Google" id="ProtNLM"/>
    </source>
</evidence>
<protein>
    <recommendedName>
        <fullName evidence="3">Subtilisin inhibitor-like</fullName>
    </recommendedName>
</protein>
<sequence length="115" mass="11883">MKARTRGALLGWMLLCALAFGVLAMHHVSSIPATAHVAVAVETGHGHPAPSEECGHDEQHACKAVLSAAGTAHAAAQPAVLIDSPDDRVSTFQICPGKPALAGRLLLTSVCVFRL</sequence>